<evidence type="ECO:0000256" key="5">
    <source>
        <dbReference type="ARBA" id="ARBA00022771"/>
    </source>
</evidence>
<evidence type="ECO:0000256" key="6">
    <source>
        <dbReference type="ARBA" id="ARBA00022833"/>
    </source>
</evidence>
<gene>
    <name evidence="11" type="ORF">PISL3812_03423</name>
</gene>
<evidence type="ECO:0000259" key="9">
    <source>
        <dbReference type="Pfam" id="PF09329"/>
    </source>
</evidence>
<proteinExistence type="inferred from homology"/>
<organism evidence="11 12">
    <name type="scientific">Talaromyces islandicus</name>
    <name type="common">Penicillium islandicum</name>
    <dbReference type="NCBI Taxonomy" id="28573"/>
    <lineage>
        <taxon>Eukaryota</taxon>
        <taxon>Fungi</taxon>
        <taxon>Dikarya</taxon>
        <taxon>Ascomycota</taxon>
        <taxon>Pezizomycotina</taxon>
        <taxon>Eurotiomycetes</taxon>
        <taxon>Eurotiomycetidae</taxon>
        <taxon>Eurotiales</taxon>
        <taxon>Trichocomaceae</taxon>
        <taxon>Talaromyces</taxon>
        <taxon>Talaromyces sect. Islandici</taxon>
    </lineage>
</organism>
<dbReference type="GO" id="GO:0003697">
    <property type="term" value="F:single-stranded DNA binding"/>
    <property type="evidence" value="ECO:0007669"/>
    <property type="project" value="InterPro"/>
</dbReference>
<dbReference type="AlphaFoldDB" id="A0A0U1LSP5"/>
<dbReference type="EMBL" id="CVMT01000002">
    <property type="protein sequence ID" value="CRG86417.1"/>
    <property type="molecule type" value="Genomic_DNA"/>
</dbReference>
<dbReference type="Proteomes" id="UP000054383">
    <property type="component" value="Unassembled WGS sequence"/>
</dbReference>
<feature type="compositionally biased region" description="Low complexity" evidence="8">
    <location>
        <begin position="92"/>
        <end position="101"/>
    </location>
</feature>
<dbReference type="Gene3D" id="2.40.50.140">
    <property type="entry name" value="Nucleic acid-binding proteins"/>
    <property type="match status" value="1"/>
</dbReference>
<comment type="subcellular location">
    <subcellularLocation>
        <location evidence="1">Nucleus</location>
    </subcellularLocation>
</comment>
<dbReference type="Pfam" id="PF09329">
    <property type="entry name" value="zf-primase"/>
    <property type="match status" value="1"/>
</dbReference>
<evidence type="ECO:0000256" key="2">
    <source>
        <dbReference type="ARBA" id="ARBA00009679"/>
    </source>
</evidence>
<keyword evidence="7" id="KW-0539">Nucleus</keyword>
<feature type="region of interest" description="Disordered" evidence="8">
    <location>
        <begin position="549"/>
        <end position="572"/>
    </location>
</feature>
<evidence type="ECO:0000256" key="1">
    <source>
        <dbReference type="ARBA" id="ARBA00004123"/>
    </source>
</evidence>
<feature type="compositionally biased region" description="Basic and acidic residues" evidence="8">
    <location>
        <begin position="104"/>
        <end position="116"/>
    </location>
</feature>
<feature type="compositionally biased region" description="Low complexity" evidence="8">
    <location>
        <begin position="160"/>
        <end position="175"/>
    </location>
</feature>
<dbReference type="PANTHER" id="PTHR13454">
    <property type="entry name" value="PROTEIN MCM10 HOMOLOG"/>
    <property type="match status" value="1"/>
</dbReference>
<accession>A0A0U1LSP5</accession>
<dbReference type="GO" id="GO:0008270">
    <property type="term" value="F:zinc ion binding"/>
    <property type="evidence" value="ECO:0007669"/>
    <property type="project" value="UniProtKB-KW"/>
</dbReference>
<dbReference type="GO" id="GO:0043596">
    <property type="term" value="C:nuclear replication fork"/>
    <property type="evidence" value="ECO:0007669"/>
    <property type="project" value="TreeGrafter"/>
</dbReference>
<sequence length="772" mass="84768">MRRERGAHEPQSPRKRSNTAPSFRARALLQDGNDNDQIEGEDEEEEEEDEETLQLQLAAIEAKLKLKRLQQSKSGRPATASSDGGDVRQRRPSSPTRPQSRLNAIRERLAASERSSDVQVPLSPSKKAAIPEPASPRRALFNFKKASEVSLKRPSSSRAGTRPTSSFSSGTRTSSAVSQNEHDSSDIWSPPIEDLKRTKSFSERIAESRNSDRAKQERAKRVEENRSSAFAIDKTEIERYKEEAAAKPQSTSPIKQHVTESFSREDVLQSYGGAYPSMKKSITAPVLRETSSAASLQLSGSRSKTTPHSRDGENTQETDQSKFEPFSSLNLSNRILPHSFLTRTLENKTVLRIPHLLKSVKAPEFELPESIDGDYVVFGIVASKSDPKQHKENKASTKEVNMYDDGLNNSEQYMVITLTDLKWTVDLFLFDTAFPRYYRLSEGMVIAILNPSIMPPPPNKIDSGRFSLCLSSSDDTVLEIGSARDIGYCKADRKDGKICRSWIDARKTEFCDFHVDVQIRRTQSQRAGVNAGTGMFAPGGRNAPRIANFGPSHNGGRGGRGNGPRGLKHEGAKYDWGTQSTYFVASAPKSSSARGGSSMYHRGGMGGGSSAASLIDSIDDNPFTGSNVRGNESKEERTRRRLLEDQRERDIAKKLGSRSGNTGSEYLRARLGQTATSSPASSAGPKEEAAAAAVATPFLSRKADSISLSPIRKRAHEDDKLSKGSGTSVKKTRFITSKGIREAGKDSICGLEARRAITSNNDDDDDDELDII</sequence>
<reference evidence="11 12" key="1">
    <citation type="submission" date="2015-04" db="EMBL/GenBank/DDBJ databases">
        <authorList>
            <person name="Syromyatnikov M.Y."/>
            <person name="Popov V.N."/>
        </authorList>
    </citation>
    <scope>NUCLEOTIDE SEQUENCE [LARGE SCALE GENOMIC DNA]</scope>
    <source>
        <strain evidence="11">WF-38-12</strain>
    </source>
</reference>
<evidence type="ECO:0000256" key="7">
    <source>
        <dbReference type="ARBA" id="ARBA00023242"/>
    </source>
</evidence>
<feature type="compositionally biased region" description="Polar residues" evidence="8">
    <location>
        <begin position="292"/>
        <end position="306"/>
    </location>
</feature>
<dbReference type="FunFam" id="2.40.50.140:FF:000174">
    <property type="entry name" value="DNA replication licensing factor mcm10"/>
    <property type="match status" value="1"/>
</dbReference>
<dbReference type="OrthoDB" id="273123at2759"/>
<dbReference type="PANTHER" id="PTHR13454:SF11">
    <property type="entry name" value="PROTEIN MCM10 HOMOLOG"/>
    <property type="match status" value="1"/>
</dbReference>
<dbReference type="GO" id="GO:0006270">
    <property type="term" value="P:DNA replication initiation"/>
    <property type="evidence" value="ECO:0007669"/>
    <property type="project" value="InterPro"/>
</dbReference>
<evidence type="ECO:0000256" key="4">
    <source>
        <dbReference type="ARBA" id="ARBA00022723"/>
    </source>
</evidence>
<feature type="compositionally biased region" description="Basic and acidic residues" evidence="8">
    <location>
        <begin position="631"/>
        <end position="653"/>
    </location>
</feature>
<feature type="compositionally biased region" description="Basic and acidic residues" evidence="8">
    <location>
        <begin position="1"/>
        <end position="12"/>
    </location>
</feature>
<keyword evidence="4" id="KW-0479">Metal-binding</keyword>
<feature type="domain" description="Zinc finger Mcm10/DnaG-type" evidence="9">
    <location>
        <begin position="481"/>
        <end position="526"/>
    </location>
</feature>
<dbReference type="STRING" id="28573.A0A0U1LSP5"/>
<keyword evidence="3" id="KW-0235">DNA replication</keyword>
<dbReference type="GO" id="GO:0003688">
    <property type="term" value="F:DNA replication origin binding"/>
    <property type="evidence" value="ECO:0007669"/>
    <property type="project" value="TreeGrafter"/>
</dbReference>
<keyword evidence="5" id="KW-0863">Zinc-finger</keyword>
<feature type="domain" description="MCM10 OB-fold" evidence="10">
    <location>
        <begin position="326"/>
        <end position="471"/>
    </location>
</feature>
<feature type="region of interest" description="Disordered" evidence="8">
    <location>
        <begin position="587"/>
        <end position="664"/>
    </location>
</feature>
<feature type="region of interest" description="Disordered" evidence="8">
    <location>
        <begin position="67"/>
        <end position="226"/>
    </location>
</feature>
<evidence type="ECO:0000256" key="3">
    <source>
        <dbReference type="ARBA" id="ARBA00022705"/>
    </source>
</evidence>
<evidence type="ECO:0000313" key="12">
    <source>
        <dbReference type="Proteomes" id="UP000054383"/>
    </source>
</evidence>
<feature type="compositionally biased region" description="Gly residues" evidence="8">
    <location>
        <begin position="553"/>
        <end position="564"/>
    </location>
</feature>
<dbReference type="InterPro" id="IPR015408">
    <property type="entry name" value="Znf_Mcm10/DnaG"/>
</dbReference>
<dbReference type="InterPro" id="IPR055065">
    <property type="entry name" value="OB_MCM10"/>
</dbReference>
<feature type="compositionally biased region" description="Acidic residues" evidence="8">
    <location>
        <begin position="33"/>
        <end position="52"/>
    </location>
</feature>
<feature type="compositionally biased region" description="Basic and acidic residues" evidence="8">
    <location>
        <begin position="193"/>
        <end position="226"/>
    </location>
</feature>
<name>A0A0U1LSP5_TALIS</name>
<dbReference type="InterPro" id="IPR040184">
    <property type="entry name" value="Mcm10"/>
</dbReference>
<feature type="region of interest" description="Disordered" evidence="8">
    <location>
        <begin position="292"/>
        <end position="324"/>
    </location>
</feature>
<keyword evidence="12" id="KW-1185">Reference proteome</keyword>
<feature type="region of interest" description="Disordered" evidence="8">
    <location>
        <begin position="1"/>
        <end position="53"/>
    </location>
</feature>
<evidence type="ECO:0000256" key="8">
    <source>
        <dbReference type="SAM" id="MobiDB-lite"/>
    </source>
</evidence>
<comment type="similarity">
    <text evidence="2">Belongs to the MCM10 family.</text>
</comment>
<keyword evidence="6" id="KW-0862">Zinc</keyword>
<dbReference type="OMA" id="IGFCKAV"/>
<evidence type="ECO:0000259" key="10">
    <source>
        <dbReference type="Pfam" id="PF22379"/>
    </source>
</evidence>
<dbReference type="InterPro" id="IPR012340">
    <property type="entry name" value="NA-bd_OB-fold"/>
</dbReference>
<dbReference type="Pfam" id="PF22379">
    <property type="entry name" value="OB_MCM10"/>
    <property type="match status" value="1"/>
</dbReference>
<evidence type="ECO:0000313" key="11">
    <source>
        <dbReference type="EMBL" id="CRG86417.1"/>
    </source>
</evidence>
<protein>
    <submittedName>
        <fullName evidence="11">Uncharacterized protein</fullName>
    </submittedName>
</protein>